<proteinExistence type="predicted"/>
<reference evidence="1 2" key="1">
    <citation type="submission" date="2017-06" db="EMBL/GenBank/DDBJ databases">
        <title>Draft genome sequence of a variant of Elsinoe murrayae.</title>
        <authorList>
            <person name="Cheng Q."/>
        </authorList>
    </citation>
    <scope>NUCLEOTIDE SEQUENCE [LARGE SCALE GENOMIC DNA]</scope>
    <source>
        <strain evidence="1 2">CQ-2017a</strain>
    </source>
</reference>
<accession>A0A2K1R0G1</accession>
<organism evidence="1 2">
    <name type="scientific">Sphaceloma murrayae</name>
    <dbReference type="NCBI Taxonomy" id="2082308"/>
    <lineage>
        <taxon>Eukaryota</taxon>
        <taxon>Fungi</taxon>
        <taxon>Dikarya</taxon>
        <taxon>Ascomycota</taxon>
        <taxon>Pezizomycotina</taxon>
        <taxon>Dothideomycetes</taxon>
        <taxon>Dothideomycetidae</taxon>
        <taxon>Myriangiales</taxon>
        <taxon>Elsinoaceae</taxon>
        <taxon>Sphaceloma</taxon>
    </lineage>
</organism>
<name>A0A2K1R0G1_9PEZI</name>
<comment type="caution">
    <text evidence="1">The sequence shown here is derived from an EMBL/GenBank/DDBJ whole genome shotgun (WGS) entry which is preliminary data.</text>
</comment>
<dbReference type="Proteomes" id="UP000243797">
    <property type="component" value="Unassembled WGS sequence"/>
</dbReference>
<dbReference type="EMBL" id="NKHZ01000017">
    <property type="protein sequence ID" value="PNS20777.1"/>
    <property type="molecule type" value="Genomic_DNA"/>
</dbReference>
<dbReference type="InParanoid" id="A0A2K1R0G1"/>
<gene>
    <name evidence="1" type="ORF">CAC42_2708</name>
</gene>
<keyword evidence="2" id="KW-1185">Reference proteome</keyword>
<dbReference type="OrthoDB" id="3868137at2759"/>
<evidence type="ECO:0000313" key="2">
    <source>
        <dbReference type="Proteomes" id="UP000243797"/>
    </source>
</evidence>
<protein>
    <submittedName>
        <fullName evidence="1">Uncharacterized protein</fullName>
    </submittedName>
</protein>
<sequence>MPNPISFSLRRVNAVDVPHPFYIVNLTGRVEFPVRPGGRSGATWRIILEVRPLYPTSRGPRGINQAYFPCALAGDAFPPRMFISNISQNFFFRTWEDGRVAAGSFMVSSRGIEEFYFGVGRLPVMIHDEEEIINQRIIHRFDNLRLGAWYAAAGLNGYNRHTFAAVVFDYVGRTVSMFNECRN</sequence>
<evidence type="ECO:0000313" key="1">
    <source>
        <dbReference type="EMBL" id="PNS20777.1"/>
    </source>
</evidence>
<dbReference type="AlphaFoldDB" id="A0A2K1R0G1"/>